<evidence type="ECO:0000313" key="7">
    <source>
        <dbReference type="EMBL" id="CAF9924411.1"/>
    </source>
</evidence>
<dbReference type="GO" id="GO:0005634">
    <property type="term" value="C:nucleus"/>
    <property type="evidence" value="ECO:0007669"/>
    <property type="project" value="TreeGrafter"/>
</dbReference>
<dbReference type="Gene3D" id="2.130.10.10">
    <property type="entry name" value="YVTN repeat-like/Quinoprotein amine dehydrogenase"/>
    <property type="match status" value="1"/>
</dbReference>
<dbReference type="SUPFAM" id="SSF81383">
    <property type="entry name" value="F-box domain"/>
    <property type="match status" value="1"/>
</dbReference>
<dbReference type="InterPro" id="IPR019775">
    <property type="entry name" value="WD40_repeat_CS"/>
</dbReference>
<dbReference type="GO" id="GO:0005737">
    <property type="term" value="C:cytoplasm"/>
    <property type="evidence" value="ECO:0007669"/>
    <property type="project" value="TreeGrafter"/>
</dbReference>
<dbReference type="PRINTS" id="PR00320">
    <property type="entry name" value="GPROTEINBRPT"/>
</dbReference>
<proteinExistence type="inferred from homology"/>
<dbReference type="PROSITE" id="PS00678">
    <property type="entry name" value="WD_REPEATS_1"/>
    <property type="match status" value="2"/>
</dbReference>
<feature type="compositionally biased region" description="Low complexity" evidence="5">
    <location>
        <begin position="17"/>
        <end position="26"/>
    </location>
</feature>
<keyword evidence="8" id="KW-1185">Reference proteome</keyword>
<dbReference type="PANTHER" id="PTHR19849">
    <property type="entry name" value="PHOSPHOLIPASE A-2-ACTIVATING PROTEIN"/>
    <property type="match status" value="1"/>
</dbReference>
<evidence type="ECO:0000256" key="2">
    <source>
        <dbReference type="ARBA" id="ARBA00022574"/>
    </source>
</evidence>
<dbReference type="Pfam" id="PF12937">
    <property type="entry name" value="F-box-like"/>
    <property type="match status" value="1"/>
</dbReference>
<dbReference type="SMART" id="SM00256">
    <property type="entry name" value="FBOX"/>
    <property type="match status" value="1"/>
</dbReference>
<feature type="region of interest" description="Disordered" evidence="5">
    <location>
        <begin position="178"/>
        <end position="221"/>
    </location>
</feature>
<dbReference type="InterPro" id="IPR020472">
    <property type="entry name" value="WD40_PAC1"/>
</dbReference>
<dbReference type="Pfam" id="PF00400">
    <property type="entry name" value="WD40"/>
    <property type="match status" value="7"/>
</dbReference>
<dbReference type="PROSITE" id="PS50082">
    <property type="entry name" value="WD_REPEATS_2"/>
    <property type="match status" value="5"/>
</dbReference>
<dbReference type="InterPro" id="IPR001810">
    <property type="entry name" value="F-box_dom"/>
</dbReference>
<dbReference type="CDD" id="cd00200">
    <property type="entry name" value="WD40"/>
    <property type="match status" value="1"/>
</dbReference>
<dbReference type="InterPro" id="IPR015943">
    <property type="entry name" value="WD40/YVTN_repeat-like_dom_sf"/>
</dbReference>
<feature type="repeat" description="WD" evidence="4">
    <location>
        <begin position="749"/>
        <end position="768"/>
    </location>
</feature>
<feature type="region of interest" description="Disordered" evidence="5">
    <location>
        <begin position="526"/>
        <end position="566"/>
    </location>
</feature>
<dbReference type="OrthoDB" id="190105at2759"/>
<dbReference type="SUPFAM" id="SSF50978">
    <property type="entry name" value="WD40 repeat-like"/>
    <property type="match status" value="1"/>
</dbReference>
<name>A0A8H3FNR9_9LECA</name>
<keyword evidence="2 4" id="KW-0853">WD repeat</keyword>
<reference evidence="7" key="1">
    <citation type="submission" date="2021-03" db="EMBL/GenBank/DDBJ databases">
        <authorList>
            <person name="Tagirdzhanova G."/>
        </authorList>
    </citation>
    <scope>NUCLEOTIDE SEQUENCE</scope>
</reference>
<dbReference type="Proteomes" id="UP000664169">
    <property type="component" value="Unassembled WGS sequence"/>
</dbReference>
<dbReference type="EMBL" id="CAJPDQ010000021">
    <property type="protein sequence ID" value="CAF9924411.1"/>
    <property type="molecule type" value="Genomic_DNA"/>
</dbReference>
<dbReference type="InterPro" id="IPR001680">
    <property type="entry name" value="WD40_rpt"/>
</dbReference>
<evidence type="ECO:0000256" key="4">
    <source>
        <dbReference type="PROSITE-ProRule" id="PRU00221"/>
    </source>
</evidence>
<accession>A0A8H3FNR9</accession>
<dbReference type="AlphaFoldDB" id="A0A8H3FNR9"/>
<comment type="similarity">
    <text evidence="1">Belongs to the WD repeat MET30/SCONB/SCON-2 family.</text>
</comment>
<dbReference type="PROSITE" id="PS50181">
    <property type="entry name" value="FBOX"/>
    <property type="match status" value="1"/>
</dbReference>
<evidence type="ECO:0000256" key="1">
    <source>
        <dbReference type="ARBA" id="ARBA00007968"/>
    </source>
</evidence>
<feature type="domain" description="F-box" evidence="6">
    <location>
        <begin position="424"/>
        <end position="471"/>
    </location>
</feature>
<dbReference type="PANTHER" id="PTHR19849:SF1">
    <property type="entry name" value="F-BOX_WD REPEAT-CONTAINING PROTEIN 7"/>
    <property type="match status" value="1"/>
</dbReference>
<feature type="compositionally biased region" description="Low complexity" evidence="5">
    <location>
        <begin position="187"/>
        <end position="197"/>
    </location>
</feature>
<comment type="caution">
    <text evidence="7">The sequence shown here is derived from an EMBL/GenBank/DDBJ whole genome shotgun (WGS) entry which is preliminary data.</text>
</comment>
<feature type="region of interest" description="Disordered" evidence="5">
    <location>
        <begin position="1"/>
        <end position="53"/>
    </location>
</feature>
<dbReference type="InterPro" id="IPR036047">
    <property type="entry name" value="F-box-like_dom_sf"/>
</dbReference>
<keyword evidence="3" id="KW-0677">Repeat</keyword>
<dbReference type="GO" id="GO:0043161">
    <property type="term" value="P:proteasome-mediated ubiquitin-dependent protein catabolic process"/>
    <property type="evidence" value="ECO:0007669"/>
    <property type="project" value="TreeGrafter"/>
</dbReference>
<evidence type="ECO:0000259" key="6">
    <source>
        <dbReference type="PROSITE" id="PS50181"/>
    </source>
</evidence>
<dbReference type="SMART" id="SM00320">
    <property type="entry name" value="WD40"/>
    <property type="match status" value="7"/>
</dbReference>
<feature type="repeat" description="WD" evidence="4">
    <location>
        <begin position="835"/>
        <end position="876"/>
    </location>
</feature>
<evidence type="ECO:0000256" key="5">
    <source>
        <dbReference type="SAM" id="MobiDB-lite"/>
    </source>
</evidence>
<dbReference type="GO" id="GO:0010992">
    <property type="term" value="P:ubiquitin recycling"/>
    <property type="evidence" value="ECO:0007669"/>
    <property type="project" value="TreeGrafter"/>
</dbReference>
<dbReference type="GO" id="GO:0043130">
    <property type="term" value="F:ubiquitin binding"/>
    <property type="evidence" value="ECO:0007669"/>
    <property type="project" value="TreeGrafter"/>
</dbReference>
<dbReference type="Gene3D" id="1.20.1280.50">
    <property type="match status" value="1"/>
</dbReference>
<dbReference type="PROSITE" id="PS50294">
    <property type="entry name" value="WD_REPEATS_REGION"/>
    <property type="match status" value="4"/>
</dbReference>
<organism evidence="7 8">
    <name type="scientific">Gomphillus americanus</name>
    <dbReference type="NCBI Taxonomy" id="1940652"/>
    <lineage>
        <taxon>Eukaryota</taxon>
        <taxon>Fungi</taxon>
        <taxon>Dikarya</taxon>
        <taxon>Ascomycota</taxon>
        <taxon>Pezizomycotina</taxon>
        <taxon>Lecanoromycetes</taxon>
        <taxon>OSLEUM clade</taxon>
        <taxon>Ostropomycetidae</taxon>
        <taxon>Ostropales</taxon>
        <taxon>Graphidaceae</taxon>
        <taxon>Gomphilloideae</taxon>
        <taxon>Gomphillus</taxon>
    </lineage>
</organism>
<feature type="repeat" description="WD" evidence="4">
    <location>
        <begin position="679"/>
        <end position="718"/>
    </location>
</feature>
<feature type="repeat" description="WD" evidence="4">
    <location>
        <begin position="877"/>
        <end position="916"/>
    </location>
</feature>
<sequence>MDESEHEITLSQPANYSSFSMPSSRESSPRHASKTLNPPFEEMERRSTFSPSKTDDIVLGQLSYAPATQTTVVTTTTTTTTTFPPFMMKAPKLLHVDPKLYPLAAFPTPASIKRFHFKIGDQQAVFQEADDTEATLKSLKYQQEQLKTFGGKIQNVSASPDLPHTPRSQLRPFLSKIKPENEKSRTRTLQRTTSRGSFVTSDPQRRPSRLQTVQPSEPLTPSLMDSAPVLQNFQEPESLDSSAIVTPELEDVEFPQTLSPLPERETTNTNQNNYRTSLFTPMSDRHHASAVRGSIVGRTHSARMRPPVLDMSDAQDASLPSPSLSPVTAAANIQTKREYFAESQDSSLPSEQPSQNVDSIFGSSLQGVTRMDNFPSFQDIPVMLDAFESMADEMKNYYMYQLLRRCSKSVLHFVAETVNPALKRDFLGELPPELAQNVLKHLDVVSLCRASQVSKQWRRIIETDEKIWRDLFEAEGFCLTEPELKRAIMEGWGWQSDSRLEGREENLGSIEFQDKSPTQMSVFGTEAGSATEDTSGSKRPKRKAAQHSGPIMPRKQRKRGDNTSDDLAQFDTESFQNSLTNIDGPFAAAETALSAMPSADVGLQSLSTLHLYKSLYRRHHLFSQSWMQMETEPRHLAFKAHNLNVVTCLQFDSERIVTGSDDTNINVYDTQTGALKARLEGHDGGVWALQYVGNTLVSGSTDRSVRIWDIERGICTHTFLGHTSTVRCLIILMPVVIGRTASGTPIMMPKEPLIITGSRDSTLRVWKLPKPGDPSFMSNGVAQDDQDCPYLVRTLNGHGHSVRAIAAHGDTLVSGSYDCTVRVWKISTGETMNRLIGHGSKVYSVVLDHEKNRCISGSMDTMVKVWSLDTGNLLYNLEGHTSLVGLLDLQRGRLVSAAADMNLRIWDLDSGVCVKNLVGHNGAITCFQHDGIKIVSGSDRSLKMWSAQTGEFVRDLLFDLSGVWQVKFDERRCCAAVQRNGQTYIEVLDFGASRDGIPASKRGRRILVDAHGVEIHEPRNLDEDEDVVDDP</sequence>
<feature type="compositionally biased region" description="Polar residues" evidence="5">
    <location>
        <begin position="209"/>
        <end position="219"/>
    </location>
</feature>
<evidence type="ECO:0000256" key="3">
    <source>
        <dbReference type="ARBA" id="ARBA00022737"/>
    </source>
</evidence>
<gene>
    <name evidence="7" type="ORF">GOMPHAMPRED_003625</name>
</gene>
<dbReference type="CDD" id="cd22147">
    <property type="entry name" value="F-box_SpPof1-like"/>
    <property type="match status" value="1"/>
</dbReference>
<feature type="repeat" description="WD" evidence="4">
    <location>
        <begin position="795"/>
        <end position="834"/>
    </location>
</feature>
<protein>
    <recommendedName>
        <fullName evidence="6">F-box domain-containing protein</fullName>
    </recommendedName>
</protein>
<evidence type="ECO:0000313" key="8">
    <source>
        <dbReference type="Proteomes" id="UP000664169"/>
    </source>
</evidence>
<dbReference type="InterPro" id="IPR036322">
    <property type="entry name" value="WD40_repeat_dom_sf"/>
</dbReference>